<evidence type="ECO:0000256" key="1">
    <source>
        <dbReference type="ARBA" id="ARBA00000156"/>
    </source>
</evidence>
<comment type="similarity">
    <text evidence="3 10">Belongs to the peptidase S54 family.</text>
</comment>
<dbReference type="EC" id="3.4.21.105" evidence="10"/>
<dbReference type="EMBL" id="CM026432">
    <property type="protein sequence ID" value="KAG0556612.1"/>
    <property type="molecule type" value="Genomic_DNA"/>
</dbReference>
<reference evidence="13 14" key="1">
    <citation type="submission" date="2020-06" db="EMBL/GenBank/DDBJ databases">
        <title>WGS assembly of Ceratodon purpureus strain R40.</title>
        <authorList>
            <person name="Carey S.B."/>
            <person name="Jenkins J."/>
            <person name="Shu S."/>
            <person name="Lovell J.T."/>
            <person name="Sreedasyam A."/>
            <person name="Maumus F."/>
            <person name="Tiley G.P."/>
            <person name="Fernandez-Pozo N."/>
            <person name="Barry K."/>
            <person name="Chen C."/>
            <person name="Wang M."/>
            <person name="Lipzen A."/>
            <person name="Daum C."/>
            <person name="Saski C.A."/>
            <person name="Payton A.C."/>
            <person name="Mcbreen J.C."/>
            <person name="Conrad R.E."/>
            <person name="Kollar L.M."/>
            <person name="Olsson S."/>
            <person name="Huttunen S."/>
            <person name="Landis J.B."/>
            <person name="Wickett N.J."/>
            <person name="Johnson M.G."/>
            <person name="Rensing S.A."/>
            <person name="Grimwood J."/>
            <person name="Schmutz J."/>
            <person name="Mcdaniel S.F."/>
        </authorList>
    </citation>
    <scope>NUCLEOTIDE SEQUENCE [LARGE SCALE GENOMIC DNA]</scope>
    <source>
        <strain evidence="13 14">R40</strain>
    </source>
</reference>
<dbReference type="PANTHER" id="PTHR22936">
    <property type="entry name" value="RHOMBOID-RELATED"/>
    <property type="match status" value="1"/>
</dbReference>
<evidence type="ECO:0000256" key="9">
    <source>
        <dbReference type="ARBA" id="ARBA00023136"/>
    </source>
</evidence>
<keyword evidence="7 10" id="KW-0720">Serine protease</keyword>
<feature type="transmembrane region" description="Helical" evidence="10">
    <location>
        <begin position="303"/>
        <end position="322"/>
    </location>
</feature>
<evidence type="ECO:0000256" key="5">
    <source>
        <dbReference type="ARBA" id="ARBA00022692"/>
    </source>
</evidence>
<comment type="subcellular location">
    <subcellularLocation>
        <location evidence="2 10">Membrane</location>
        <topology evidence="2 10">Multi-pass membrane protein</topology>
    </subcellularLocation>
</comment>
<feature type="transmembrane region" description="Helical" evidence="10">
    <location>
        <begin position="334"/>
        <end position="350"/>
    </location>
</feature>
<evidence type="ECO:0000256" key="2">
    <source>
        <dbReference type="ARBA" id="ARBA00004141"/>
    </source>
</evidence>
<feature type="transmembrane region" description="Helical" evidence="10">
    <location>
        <begin position="246"/>
        <end position="267"/>
    </location>
</feature>
<keyword evidence="5 10" id="KW-0812">Transmembrane</keyword>
<feature type="transmembrane region" description="Helical" evidence="10">
    <location>
        <begin position="279"/>
        <end position="297"/>
    </location>
</feature>
<feature type="transmembrane region" description="Helical" evidence="10">
    <location>
        <begin position="356"/>
        <end position="374"/>
    </location>
</feature>
<dbReference type="GO" id="GO:0004252">
    <property type="term" value="F:serine-type endopeptidase activity"/>
    <property type="evidence" value="ECO:0007669"/>
    <property type="project" value="InterPro"/>
</dbReference>
<feature type="transmembrane region" description="Helical" evidence="10">
    <location>
        <begin position="164"/>
        <end position="183"/>
    </location>
</feature>
<evidence type="ECO:0000256" key="8">
    <source>
        <dbReference type="ARBA" id="ARBA00022989"/>
    </source>
</evidence>
<dbReference type="AlphaFoldDB" id="A0A8T0GHH0"/>
<protein>
    <recommendedName>
        <fullName evidence="10">RHOMBOID-like protein</fullName>
        <ecNumber evidence="10">3.4.21.105</ecNumber>
    </recommendedName>
</protein>
<evidence type="ECO:0000256" key="4">
    <source>
        <dbReference type="ARBA" id="ARBA00022670"/>
    </source>
</evidence>
<feature type="transmembrane region" description="Helical" evidence="10">
    <location>
        <begin position="408"/>
        <end position="429"/>
    </location>
</feature>
<evidence type="ECO:0000256" key="7">
    <source>
        <dbReference type="ARBA" id="ARBA00022825"/>
    </source>
</evidence>
<evidence type="ECO:0000256" key="6">
    <source>
        <dbReference type="ARBA" id="ARBA00022801"/>
    </source>
</evidence>
<dbReference type="GO" id="GO:0016020">
    <property type="term" value="C:membrane"/>
    <property type="evidence" value="ECO:0007669"/>
    <property type="project" value="UniProtKB-SubCell"/>
</dbReference>
<dbReference type="PANTHER" id="PTHR22936:SF69">
    <property type="entry name" value="RHOMBOID-LIKE PROTEIN"/>
    <property type="match status" value="1"/>
</dbReference>
<feature type="region of interest" description="Disordered" evidence="11">
    <location>
        <begin position="42"/>
        <end position="61"/>
    </location>
</feature>
<evidence type="ECO:0000313" key="14">
    <source>
        <dbReference type="Proteomes" id="UP000822688"/>
    </source>
</evidence>
<proteinExistence type="inferred from homology"/>
<dbReference type="InterPro" id="IPR035952">
    <property type="entry name" value="Rhomboid-like_sf"/>
</dbReference>
<evidence type="ECO:0000256" key="10">
    <source>
        <dbReference type="RuleBase" id="RU362115"/>
    </source>
</evidence>
<keyword evidence="14" id="KW-1185">Reference proteome</keyword>
<keyword evidence="4 10" id="KW-0645">Protease</keyword>
<feature type="domain" description="Peptidase S54 rhomboid" evidence="12">
    <location>
        <begin position="237"/>
        <end position="372"/>
    </location>
</feature>
<accession>A0A8T0GHH0</accession>
<comment type="function">
    <text evidence="10">Serine protease involved in intramembrane proteolysis.</text>
</comment>
<keyword evidence="9 10" id="KW-0472">Membrane</keyword>
<evidence type="ECO:0000313" key="13">
    <source>
        <dbReference type="EMBL" id="KAG0556612.1"/>
    </source>
</evidence>
<evidence type="ECO:0000259" key="12">
    <source>
        <dbReference type="Pfam" id="PF01694"/>
    </source>
</evidence>
<dbReference type="Gene3D" id="1.20.1540.10">
    <property type="entry name" value="Rhomboid-like"/>
    <property type="match status" value="1"/>
</dbReference>
<sequence>MPGSKPSAPPFQNYHARWQHSLASENVPPLFDYENYRAHRGPSFSKGTPKGTPSARSNADSGCGMGLSSIVNACFDSSDDHVAMQQQHHYSYPTPRSASVRAAVGPPATMAGGGFEKNYQKAKQQRKKETATDHGWNGTWSFLSQPAAEVPHDTPREAEDQKHVPWISLAIAIAYPVIFIMIMRQNDCPSNPKRACMLKSLRRFAFHPFNDNPLLGPSAKTLVKMGALESDLITKAHEGWRLLSSMWLHAGVLHIMGTILGMLVLGIPLERQLGFVKIGIIYVLSGFMGSMLSALMLHGRVSVGSSGAFMGLLGATLSSIIVNWSSHKHRSRTLIGVIFFIALNTVYGLMPFIDNFMHIGGAAMGFLLGNLFLIPHHLRYCWRSSAAVDDDITGVPGKTRKNAIVLDIAWLISLGAMVVAFIMGMFALFSGKDMSDGCSWCQYLTCVPSHYWRCTSSRNLGCNPSSFKGGLRVTCPNGRFFDYSTVQYASKLTPQIQGLCIKACI</sequence>
<dbReference type="Pfam" id="PF01694">
    <property type="entry name" value="Rhomboid"/>
    <property type="match status" value="1"/>
</dbReference>
<organism evidence="13 14">
    <name type="scientific">Ceratodon purpureus</name>
    <name type="common">Fire moss</name>
    <name type="synonym">Dicranum purpureum</name>
    <dbReference type="NCBI Taxonomy" id="3225"/>
    <lineage>
        <taxon>Eukaryota</taxon>
        <taxon>Viridiplantae</taxon>
        <taxon>Streptophyta</taxon>
        <taxon>Embryophyta</taxon>
        <taxon>Bryophyta</taxon>
        <taxon>Bryophytina</taxon>
        <taxon>Bryopsida</taxon>
        <taxon>Dicranidae</taxon>
        <taxon>Pseudoditrichales</taxon>
        <taxon>Ditrichaceae</taxon>
        <taxon>Ceratodon</taxon>
    </lineage>
</organism>
<dbReference type="SUPFAM" id="SSF144091">
    <property type="entry name" value="Rhomboid-like"/>
    <property type="match status" value="1"/>
</dbReference>
<evidence type="ECO:0000256" key="11">
    <source>
        <dbReference type="SAM" id="MobiDB-lite"/>
    </source>
</evidence>
<dbReference type="InterPro" id="IPR002610">
    <property type="entry name" value="Peptidase_S54_rhomboid-like"/>
</dbReference>
<comment type="catalytic activity">
    <reaction evidence="1 10">
        <text>Cleaves type-1 transmembrane domains using a catalytic dyad composed of serine and histidine that are contributed by different transmembrane domains.</text>
        <dbReference type="EC" id="3.4.21.105"/>
    </reaction>
</comment>
<comment type="caution">
    <text evidence="13">The sequence shown here is derived from an EMBL/GenBank/DDBJ whole genome shotgun (WGS) entry which is preliminary data.</text>
</comment>
<dbReference type="Proteomes" id="UP000822688">
    <property type="component" value="Chromosome 11"/>
</dbReference>
<dbReference type="GO" id="GO:0006508">
    <property type="term" value="P:proteolysis"/>
    <property type="evidence" value="ECO:0007669"/>
    <property type="project" value="UniProtKB-KW"/>
</dbReference>
<keyword evidence="8 10" id="KW-1133">Transmembrane helix</keyword>
<keyword evidence="6 10" id="KW-0378">Hydrolase</keyword>
<name>A0A8T0GHH0_CERPU</name>
<gene>
    <name evidence="13" type="ORF">KC19_11G066900</name>
</gene>
<evidence type="ECO:0000256" key="3">
    <source>
        <dbReference type="ARBA" id="ARBA00009045"/>
    </source>
</evidence>
<dbReference type="InterPro" id="IPR022764">
    <property type="entry name" value="Peptidase_S54_rhomboid_dom"/>
</dbReference>